<dbReference type="EMBL" id="WUBL01000251">
    <property type="protein sequence ID" value="KAF2962932.1"/>
    <property type="molecule type" value="Genomic_DNA"/>
</dbReference>
<comment type="similarity">
    <text evidence="5">Belongs to the SAT4 family.</text>
</comment>
<dbReference type="PANTHER" id="PTHR33048">
    <property type="entry name" value="PTH11-LIKE INTEGRAL MEMBRANE PROTEIN (AFU_ORTHOLOGUE AFUA_5G11245)"/>
    <property type="match status" value="1"/>
</dbReference>
<reference evidence="8 9" key="1">
    <citation type="submission" date="2019-12" db="EMBL/GenBank/DDBJ databases">
        <title>Draft genome sequence of the ascomycete Xylaria multiplex DSM 110363.</title>
        <authorList>
            <person name="Buettner E."/>
            <person name="Kellner H."/>
        </authorList>
    </citation>
    <scope>NUCLEOTIDE SEQUENCE [LARGE SCALE GENOMIC DNA]</scope>
    <source>
        <strain evidence="8 9">DSM 110363</strain>
    </source>
</reference>
<evidence type="ECO:0000313" key="8">
    <source>
        <dbReference type="EMBL" id="KAF2962932.1"/>
    </source>
</evidence>
<dbReference type="InterPro" id="IPR049326">
    <property type="entry name" value="Rhodopsin_dom_fungi"/>
</dbReference>
<dbReference type="PANTHER" id="PTHR33048:SF151">
    <property type="entry name" value="INTEGRAL MEMBRANE PROTEIN"/>
    <property type="match status" value="1"/>
</dbReference>
<dbReference type="Pfam" id="PF20684">
    <property type="entry name" value="Fung_rhodopsin"/>
    <property type="match status" value="1"/>
</dbReference>
<dbReference type="GO" id="GO:0016020">
    <property type="term" value="C:membrane"/>
    <property type="evidence" value="ECO:0007669"/>
    <property type="project" value="UniProtKB-SubCell"/>
</dbReference>
<dbReference type="InterPro" id="IPR052337">
    <property type="entry name" value="SAT4-like"/>
</dbReference>
<evidence type="ECO:0000259" key="7">
    <source>
        <dbReference type="Pfam" id="PF20684"/>
    </source>
</evidence>
<feature type="transmembrane region" description="Helical" evidence="6">
    <location>
        <begin position="59"/>
        <end position="85"/>
    </location>
</feature>
<sequence>MDASNTPTLHPGRISHGYLVYCIISGILTLLSVICFALRFYHRYRSQDFWWDDWNIMGALASGIGVFIINILISLPSIGAAGYHIWEYTSDQLIIWAKLGLVADVLYNLSVSLSKISVVLFYKRIFSIDRQFRIFMAVTIFVITGTLLSSIFGLIFSYTPVAAQWDMSIPHTMIDTKPFYIIIAVVNISLDTAILGFAQLKVWGLHLNLKRKLLLSLVFLIGAL</sequence>
<keyword evidence="3 6" id="KW-1133">Transmembrane helix</keyword>
<evidence type="ECO:0000256" key="2">
    <source>
        <dbReference type="ARBA" id="ARBA00022692"/>
    </source>
</evidence>
<dbReference type="AlphaFoldDB" id="A0A7C8MF49"/>
<keyword evidence="4 6" id="KW-0472">Membrane</keyword>
<dbReference type="Proteomes" id="UP000481858">
    <property type="component" value="Unassembled WGS sequence"/>
</dbReference>
<keyword evidence="9" id="KW-1185">Reference proteome</keyword>
<feature type="domain" description="Rhodopsin" evidence="7">
    <location>
        <begin position="38"/>
        <end position="223"/>
    </location>
</feature>
<proteinExistence type="inferred from homology"/>
<comment type="subcellular location">
    <subcellularLocation>
        <location evidence="1">Membrane</location>
        <topology evidence="1">Multi-pass membrane protein</topology>
    </subcellularLocation>
</comment>
<evidence type="ECO:0000256" key="6">
    <source>
        <dbReference type="SAM" id="Phobius"/>
    </source>
</evidence>
<accession>A0A7C8MF49</accession>
<keyword evidence="2 6" id="KW-0812">Transmembrane</keyword>
<name>A0A7C8MF49_9PEZI</name>
<evidence type="ECO:0000256" key="1">
    <source>
        <dbReference type="ARBA" id="ARBA00004141"/>
    </source>
</evidence>
<feature type="transmembrane region" description="Helical" evidence="6">
    <location>
        <begin position="134"/>
        <end position="159"/>
    </location>
</feature>
<organism evidence="8 9">
    <name type="scientific">Xylaria multiplex</name>
    <dbReference type="NCBI Taxonomy" id="323545"/>
    <lineage>
        <taxon>Eukaryota</taxon>
        <taxon>Fungi</taxon>
        <taxon>Dikarya</taxon>
        <taxon>Ascomycota</taxon>
        <taxon>Pezizomycotina</taxon>
        <taxon>Sordariomycetes</taxon>
        <taxon>Xylariomycetidae</taxon>
        <taxon>Xylariales</taxon>
        <taxon>Xylariaceae</taxon>
        <taxon>Xylaria</taxon>
    </lineage>
</organism>
<feature type="transmembrane region" description="Helical" evidence="6">
    <location>
        <begin position="18"/>
        <end position="38"/>
    </location>
</feature>
<feature type="transmembrane region" description="Helical" evidence="6">
    <location>
        <begin position="179"/>
        <end position="203"/>
    </location>
</feature>
<evidence type="ECO:0000256" key="4">
    <source>
        <dbReference type="ARBA" id="ARBA00023136"/>
    </source>
</evidence>
<dbReference type="InParanoid" id="A0A7C8MF49"/>
<dbReference type="OrthoDB" id="3934549at2759"/>
<evidence type="ECO:0000256" key="3">
    <source>
        <dbReference type="ARBA" id="ARBA00022989"/>
    </source>
</evidence>
<feature type="transmembrane region" description="Helical" evidence="6">
    <location>
        <begin position="105"/>
        <end position="122"/>
    </location>
</feature>
<gene>
    <name evidence="8" type="ORF">GQX73_g10634</name>
</gene>
<evidence type="ECO:0000313" key="9">
    <source>
        <dbReference type="Proteomes" id="UP000481858"/>
    </source>
</evidence>
<evidence type="ECO:0000256" key="5">
    <source>
        <dbReference type="ARBA" id="ARBA00038359"/>
    </source>
</evidence>
<protein>
    <recommendedName>
        <fullName evidence="7">Rhodopsin domain-containing protein</fullName>
    </recommendedName>
</protein>
<comment type="caution">
    <text evidence="8">The sequence shown here is derived from an EMBL/GenBank/DDBJ whole genome shotgun (WGS) entry which is preliminary data.</text>
</comment>